<reference evidence="1" key="1">
    <citation type="submission" date="2013-07" db="EMBL/GenBank/DDBJ databases">
        <authorList>
            <person name="McIlroy S."/>
        </authorList>
    </citation>
    <scope>NUCLEOTIDE SEQUENCE [LARGE SCALE GENOMIC DNA]</scope>
    <source>
        <strain evidence="1">Run_A_D11</strain>
    </source>
</reference>
<dbReference type="Pfam" id="PF26520">
    <property type="entry name" value="MftB_chaperone"/>
    <property type="match status" value="1"/>
</dbReference>
<dbReference type="AlphaFoldDB" id="W6M8B6"/>
<name>W6M8B6_9GAMM</name>
<comment type="caution">
    <text evidence="1">The sequence shown here is derived from an EMBL/GenBank/DDBJ whole genome shotgun (WGS) entry which is preliminary data.</text>
</comment>
<sequence length="96" mass="10832">MSAAVELTAGYRLAPGVVIRQENFGGLVYRYDNRRLYFLYSHPVVEFVQGLDGQRPLQEALDSFLAAWVRSPSTTREALIKVVAQLERLGILTYEA</sequence>
<evidence type="ECO:0008006" key="3">
    <source>
        <dbReference type="Google" id="ProtNLM"/>
    </source>
</evidence>
<evidence type="ECO:0000313" key="2">
    <source>
        <dbReference type="Proteomes" id="UP000035760"/>
    </source>
</evidence>
<dbReference type="InterPro" id="IPR023850">
    <property type="entry name" value="MftB"/>
</dbReference>
<proteinExistence type="predicted"/>
<dbReference type="NCBIfam" id="TIGR03967">
    <property type="entry name" value="mycofact_MftB"/>
    <property type="match status" value="1"/>
</dbReference>
<dbReference type="EMBL" id="CBTJ020000042">
    <property type="protein sequence ID" value="CDI02889.1"/>
    <property type="molecule type" value="Genomic_DNA"/>
</dbReference>
<keyword evidence="2" id="KW-1185">Reference proteome</keyword>
<evidence type="ECO:0000313" key="1">
    <source>
        <dbReference type="EMBL" id="CDI02889.1"/>
    </source>
</evidence>
<organism evidence="1 2">
    <name type="scientific">Candidatus Competibacter denitrificans Run_A_D11</name>
    <dbReference type="NCBI Taxonomy" id="1400863"/>
    <lineage>
        <taxon>Bacteria</taxon>
        <taxon>Pseudomonadati</taxon>
        <taxon>Pseudomonadota</taxon>
        <taxon>Gammaproteobacteria</taxon>
        <taxon>Candidatus Competibacteraceae</taxon>
        <taxon>Candidatus Competibacter</taxon>
    </lineage>
</organism>
<gene>
    <name evidence="1" type="ORF">BN873_350145</name>
</gene>
<reference evidence="1" key="2">
    <citation type="submission" date="2014-03" db="EMBL/GenBank/DDBJ databases">
        <title>Candidatus Competibacter-lineage genomes retrieved from metagenomes reveal functional metabolic diversity.</title>
        <authorList>
            <person name="McIlroy S.J."/>
            <person name="Albertsen M."/>
            <person name="Andresen E.K."/>
            <person name="Saunders A.M."/>
            <person name="Kristiansen R."/>
            <person name="Stokholm-Bjerregaard M."/>
            <person name="Nielsen K.L."/>
            <person name="Nielsen P.H."/>
        </authorList>
    </citation>
    <scope>NUCLEOTIDE SEQUENCE</scope>
    <source>
        <strain evidence="1">Run_A_D11</strain>
    </source>
</reference>
<dbReference type="OrthoDB" id="3784885at2"/>
<dbReference type="Proteomes" id="UP000035760">
    <property type="component" value="Unassembled WGS sequence"/>
</dbReference>
<protein>
    <recommendedName>
        <fullName evidence="3">Mycofactocin biosynthesis chaperone MftB</fullName>
    </recommendedName>
</protein>
<accession>W6M8B6</accession>
<dbReference type="STRING" id="1400863.BN873_350145"/>
<dbReference type="RefSeq" id="WP_048673434.1">
    <property type="nucleotide sequence ID" value="NZ_CBTJ020000042.1"/>
</dbReference>